<dbReference type="GO" id="GO:0008168">
    <property type="term" value="F:methyltransferase activity"/>
    <property type="evidence" value="ECO:0007669"/>
    <property type="project" value="UniProtKB-KW"/>
</dbReference>
<dbReference type="InterPro" id="IPR050210">
    <property type="entry name" value="tRNA_Adenine-N(6)_MTase"/>
</dbReference>
<dbReference type="InterPro" id="IPR002052">
    <property type="entry name" value="DNA_methylase_N6_adenine_CS"/>
</dbReference>
<dbReference type="Pfam" id="PF13847">
    <property type="entry name" value="Methyltransf_31"/>
    <property type="match status" value="1"/>
</dbReference>
<dbReference type="SUPFAM" id="SSF53335">
    <property type="entry name" value="S-adenosyl-L-methionine-dependent methyltransferases"/>
    <property type="match status" value="1"/>
</dbReference>
<dbReference type="Proteomes" id="UP001200430">
    <property type="component" value="Unassembled WGS sequence"/>
</dbReference>
<dbReference type="InterPro" id="IPR029063">
    <property type="entry name" value="SAM-dependent_MTases_sf"/>
</dbReference>
<dbReference type="InterPro" id="IPR025714">
    <property type="entry name" value="Methyltranfer_dom"/>
</dbReference>
<comment type="caution">
    <text evidence="2">The sequence shown here is derived from an EMBL/GenBank/DDBJ whole genome shotgun (WGS) entry which is preliminary data.</text>
</comment>
<dbReference type="PANTHER" id="PTHR47739">
    <property type="entry name" value="TRNA1(VAL) (ADENINE(37)-N6)-METHYLTRANSFERASE"/>
    <property type="match status" value="1"/>
</dbReference>
<dbReference type="PANTHER" id="PTHR47739:SF1">
    <property type="entry name" value="TRNA1(VAL) (ADENINE(37)-N6)-METHYLTRANSFERASE"/>
    <property type="match status" value="1"/>
</dbReference>
<keyword evidence="2" id="KW-0489">Methyltransferase</keyword>
<keyword evidence="3" id="KW-1185">Reference proteome</keyword>
<dbReference type="Gene3D" id="3.40.50.150">
    <property type="entry name" value="Vaccinia Virus protein VP39"/>
    <property type="match status" value="1"/>
</dbReference>
<keyword evidence="2" id="KW-0808">Transferase</keyword>
<protein>
    <submittedName>
        <fullName evidence="2">Methyltransferase domain-containing protein</fullName>
    </submittedName>
</protein>
<gene>
    <name evidence="2" type="ORF">L2W38_01315</name>
</gene>
<dbReference type="GO" id="GO:0032259">
    <property type="term" value="P:methylation"/>
    <property type="evidence" value="ECO:0007669"/>
    <property type="project" value="UniProtKB-KW"/>
</dbReference>
<organism evidence="2 3">
    <name type="scientific">Dethiosulfovibrio marinus</name>
    <dbReference type="NCBI Taxonomy" id="133532"/>
    <lineage>
        <taxon>Bacteria</taxon>
        <taxon>Thermotogati</taxon>
        <taxon>Synergistota</taxon>
        <taxon>Synergistia</taxon>
        <taxon>Synergistales</taxon>
        <taxon>Dethiosulfovibrionaceae</taxon>
        <taxon>Dethiosulfovibrio</taxon>
    </lineage>
</organism>
<accession>A0ABS9EJS1</accession>
<feature type="domain" description="Methyltransferase" evidence="1">
    <location>
        <begin position="43"/>
        <end position="140"/>
    </location>
</feature>
<dbReference type="PROSITE" id="PS00092">
    <property type="entry name" value="N6_MTASE"/>
    <property type="match status" value="1"/>
</dbReference>
<proteinExistence type="predicted"/>
<reference evidence="2 3" key="1">
    <citation type="submission" date="2022-01" db="EMBL/GenBank/DDBJ databases">
        <title>Dethiosulfovibrio faecalis sp. nov., a novel proteolytic, non-sulfur-reducing bacterium isolated from a marine aquaculture solid waste bioreactor.</title>
        <authorList>
            <person name="Grabowski S."/>
            <person name="Apolinario E."/>
            <person name="Schneider N."/>
            <person name="Marshall C.W."/>
            <person name="Sowers K.R."/>
        </authorList>
    </citation>
    <scope>NUCLEOTIDE SEQUENCE [LARGE SCALE GENOMIC DNA]</scope>
    <source>
        <strain evidence="2 3">DSM 12537</strain>
    </source>
</reference>
<evidence type="ECO:0000259" key="1">
    <source>
        <dbReference type="Pfam" id="PF13847"/>
    </source>
</evidence>
<name>A0ABS9EJS1_9BACT</name>
<evidence type="ECO:0000313" key="3">
    <source>
        <dbReference type="Proteomes" id="UP001200430"/>
    </source>
</evidence>
<dbReference type="RefSeq" id="WP_236097898.1">
    <property type="nucleotide sequence ID" value="NZ_JAKGUD010000001.1"/>
</dbReference>
<dbReference type="EMBL" id="JAKGUD010000001">
    <property type="protein sequence ID" value="MCF4141456.1"/>
    <property type="molecule type" value="Genomic_DNA"/>
</dbReference>
<dbReference type="CDD" id="cd02440">
    <property type="entry name" value="AdoMet_MTases"/>
    <property type="match status" value="1"/>
</dbReference>
<evidence type="ECO:0000313" key="2">
    <source>
        <dbReference type="EMBL" id="MCF4141456.1"/>
    </source>
</evidence>
<sequence length="248" mass="27394">MIDLKSISEDSINGVDIKLLQPLRGPRVNVDTVLLAGFSKVRRGERVCELGCAHGAVSLILAKRKEISVVGLDIQENLVHMAEKNRELNELSDRASFIHGDLREIHKILPPQGFDVIVANPPYGDPIRHRTGNRSENVLARHGVVCSVEDVAEACRYLLGDKGRAYFVFAAERLVDFLCALRSRGVEPKALRAVHPRRGKDASVFLVKALRSASPGIRLLPPLRINDDSGNYTEDLLEFYSPEGSPCP</sequence>